<evidence type="ECO:0000313" key="1">
    <source>
        <dbReference type="EMBL" id="JAE31770.1"/>
    </source>
</evidence>
<reference evidence="1" key="1">
    <citation type="submission" date="2014-09" db="EMBL/GenBank/DDBJ databases">
        <authorList>
            <person name="Magalhaes I.L.F."/>
            <person name="Oliveira U."/>
            <person name="Santos F.R."/>
            <person name="Vidigal T.H.D.A."/>
            <person name="Brescovit A.D."/>
            <person name="Santos A.J."/>
        </authorList>
    </citation>
    <scope>NUCLEOTIDE SEQUENCE</scope>
    <source>
        <tissue evidence="1">Shoot tissue taken approximately 20 cm above the soil surface</tissue>
    </source>
</reference>
<proteinExistence type="predicted"/>
<dbReference type="AlphaFoldDB" id="A0A0A9KYM6"/>
<sequence length="48" mass="5087">MPSSSVCTKSNYIFSSSQLIAGIQKHHVSSPKHIPLKSSQSGSSQVCP</sequence>
<organism evidence="1">
    <name type="scientific">Arundo donax</name>
    <name type="common">Giant reed</name>
    <name type="synonym">Donax arundinaceus</name>
    <dbReference type="NCBI Taxonomy" id="35708"/>
    <lineage>
        <taxon>Eukaryota</taxon>
        <taxon>Viridiplantae</taxon>
        <taxon>Streptophyta</taxon>
        <taxon>Embryophyta</taxon>
        <taxon>Tracheophyta</taxon>
        <taxon>Spermatophyta</taxon>
        <taxon>Magnoliopsida</taxon>
        <taxon>Liliopsida</taxon>
        <taxon>Poales</taxon>
        <taxon>Poaceae</taxon>
        <taxon>PACMAD clade</taxon>
        <taxon>Arundinoideae</taxon>
        <taxon>Arundineae</taxon>
        <taxon>Arundo</taxon>
    </lineage>
</organism>
<name>A0A0A9KYM6_ARUDO</name>
<dbReference type="EMBL" id="GBRH01166126">
    <property type="protein sequence ID" value="JAE31770.1"/>
    <property type="molecule type" value="Transcribed_RNA"/>
</dbReference>
<protein>
    <submittedName>
        <fullName evidence="1">Uncharacterized protein</fullName>
    </submittedName>
</protein>
<reference evidence="1" key="2">
    <citation type="journal article" date="2015" name="Data Brief">
        <title>Shoot transcriptome of the giant reed, Arundo donax.</title>
        <authorList>
            <person name="Barrero R.A."/>
            <person name="Guerrero F.D."/>
            <person name="Moolhuijzen P."/>
            <person name="Goolsby J.A."/>
            <person name="Tidwell J."/>
            <person name="Bellgard S.E."/>
            <person name="Bellgard M.I."/>
        </authorList>
    </citation>
    <scope>NUCLEOTIDE SEQUENCE</scope>
    <source>
        <tissue evidence="1">Shoot tissue taken approximately 20 cm above the soil surface</tissue>
    </source>
</reference>
<accession>A0A0A9KYM6</accession>